<accession>A0AAD9S7Q5</accession>
<keyword evidence="4" id="KW-1185">Reference proteome</keyword>
<feature type="region of interest" description="Disordered" evidence="1">
    <location>
        <begin position="111"/>
        <end position="130"/>
    </location>
</feature>
<gene>
    <name evidence="3" type="ORF">N8I77_010837</name>
</gene>
<dbReference type="Pfam" id="PF20150">
    <property type="entry name" value="2EXR"/>
    <property type="match status" value="1"/>
</dbReference>
<dbReference type="Proteomes" id="UP001265746">
    <property type="component" value="Unassembled WGS sequence"/>
</dbReference>
<dbReference type="EMBL" id="JAUJFL010000006">
    <property type="protein sequence ID" value="KAK2601382.1"/>
    <property type="molecule type" value="Genomic_DNA"/>
</dbReference>
<feature type="domain" description="2EXR" evidence="2">
    <location>
        <begin position="30"/>
        <end position="201"/>
    </location>
</feature>
<name>A0AAD9S7Q5_PHOAM</name>
<evidence type="ECO:0000259" key="2">
    <source>
        <dbReference type="Pfam" id="PF20150"/>
    </source>
</evidence>
<evidence type="ECO:0000256" key="1">
    <source>
        <dbReference type="SAM" id="MobiDB-lite"/>
    </source>
</evidence>
<protein>
    <recommendedName>
        <fullName evidence="2">2EXR domain-containing protein</fullName>
    </recommendedName>
</protein>
<evidence type="ECO:0000313" key="3">
    <source>
        <dbReference type="EMBL" id="KAK2601382.1"/>
    </source>
</evidence>
<comment type="caution">
    <text evidence="3">The sequence shown here is derived from an EMBL/GenBank/DDBJ whole genome shotgun (WGS) entry which is preliminary data.</text>
</comment>
<dbReference type="AlphaFoldDB" id="A0AAD9S7Q5"/>
<sequence length="519" mass="56646">MADSDFPADIFNSRYFGRQSSPAPGANMEFPRFAHLPRELRLQIWAWHLPRRRFLRILLEEGVEAQHGEPEPEPEVLYPESASQSGSGLCHKLGDADEWASIFAAVPGKPDMEVMREPGGPSETETWPSSGPTAPLLRVTFLGAPSPAMPALRLVCREARDAHNSVYPIQLPALARIPWGDGARDYTTTRIVAHLNPEFDIFSLQMPSPPEIVTLNLLPYFLHHLLQHDFSPSPLRFGVRHLCLDLRHLSSDYRDGADEARHEGPAPLAPHVLASVSLAVSHLRGLYLRLTTASHLEPRVMSGPFANTRSLPWYNASVPVLPGVSWGFPATVEPVPGGDPRLAHPEGAADLRQVWIGNQLRPSLDVWAGLERAWGVPAGGAGTRVRALIGLDAQGWADRMDCGGTSSLGAYLREERAAWQSLMDPALEMGVVLRGCFQTAQQTFLPGPGGGGGGGGRPPAVAPEEWIARREPYTAVGFWLIDPEVLEAAETTGYVGKKIVNLSESGPEDIELWVFEGHP</sequence>
<dbReference type="InterPro" id="IPR045518">
    <property type="entry name" value="2EXR"/>
</dbReference>
<evidence type="ECO:0000313" key="4">
    <source>
        <dbReference type="Proteomes" id="UP001265746"/>
    </source>
</evidence>
<proteinExistence type="predicted"/>
<organism evidence="3 4">
    <name type="scientific">Phomopsis amygdali</name>
    <name type="common">Fusicoccum amygdali</name>
    <dbReference type="NCBI Taxonomy" id="1214568"/>
    <lineage>
        <taxon>Eukaryota</taxon>
        <taxon>Fungi</taxon>
        <taxon>Dikarya</taxon>
        <taxon>Ascomycota</taxon>
        <taxon>Pezizomycotina</taxon>
        <taxon>Sordariomycetes</taxon>
        <taxon>Sordariomycetidae</taxon>
        <taxon>Diaporthales</taxon>
        <taxon>Diaporthaceae</taxon>
        <taxon>Diaporthe</taxon>
    </lineage>
</organism>
<reference evidence="3" key="1">
    <citation type="submission" date="2023-06" db="EMBL/GenBank/DDBJ databases">
        <authorList>
            <person name="Noh H."/>
        </authorList>
    </citation>
    <scope>NUCLEOTIDE SEQUENCE</scope>
    <source>
        <strain evidence="3">DUCC20226</strain>
    </source>
</reference>